<dbReference type="GO" id="GO:0006635">
    <property type="term" value="P:fatty acid beta-oxidation"/>
    <property type="evidence" value="ECO:0007669"/>
    <property type="project" value="TreeGrafter"/>
</dbReference>
<dbReference type="GO" id="GO:0003857">
    <property type="term" value="F:(3S)-3-hydroxyacyl-CoA dehydrogenase (NAD+) activity"/>
    <property type="evidence" value="ECO:0007669"/>
    <property type="project" value="TreeGrafter"/>
</dbReference>
<feature type="domain" description="Peroxisomal multifunctional enzyme type 2-like N-terminal" evidence="2">
    <location>
        <begin position="23"/>
        <end position="148"/>
    </location>
</feature>
<dbReference type="GO" id="GO:0004300">
    <property type="term" value="F:enoyl-CoA hydratase activity"/>
    <property type="evidence" value="ECO:0007669"/>
    <property type="project" value="TreeGrafter"/>
</dbReference>
<keyword evidence="5" id="KW-1185">Reference proteome</keyword>
<dbReference type="Proteomes" id="UP000256970">
    <property type="component" value="Unassembled WGS sequence"/>
</dbReference>
<dbReference type="AlphaFoldDB" id="A0A383W452"/>
<dbReference type="STRING" id="3088.A0A383W452"/>
<dbReference type="InterPro" id="IPR054357">
    <property type="entry name" value="MFE-2_N"/>
</dbReference>
<feature type="domain" description="MaoC-like" evidence="1">
    <location>
        <begin position="170"/>
        <end position="287"/>
    </location>
</feature>
<evidence type="ECO:0000259" key="2">
    <source>
        <dbReference type="Pfam" id="PF22622"/>
    </source>
</evidence>
<organism evidence="3 5">
    <name type="scientific">Tetradesmus obliquus</name>
    <name type="common">Green alga</name>
    <name type="synonym">Acutodesmus obliquus</name>
    <dbReference type="NCBI Taxonomy" id="3088"/>
    <lineage>
        <taxon>Eukaryota</taxon>
        <taxon>Viridiplantae</taxon>
        <taxon>Chlorophyta</taxon>
        <taxon>core chlorophytes</taxon>
        <taxon>Chlorophyceae</taxon>
        <taxon>CS clade</taxon>
        <taxon>Sphaeropleales</taxon>
        <taxon>Scenedesmaceae</taxon>
        <taxon>Tetradesmus</taxon>
    </lineage>
</organism>
<dbReference type="InterPro" id="IPR029069">
    <property type="entry name" value="HotDog_dom_sf"/>
</dbReference>
<dbReference type="CDD" id="cd03448">
    <property type="entry name" value="HDE_HSD"/>
    <property type="match status" value="1"/>
</dbReference>
<dbReference type="Gene3D" id="3.10.129.10">
    <property type="entry name" value="Hotdog Thioesterase"/>
    <property type="match status" value="2"/>
</dbReference>
<dbReference type="GO" id="GO:0044594">
    <property type="term" value="F:17-beta-hydroxysteroid dehydrogenase (NAD+) activity"/>
    <property type="evidence" value="ECO:0007669"/>
    <property type="project" value="TreeGrafter"/>
</dbReference>
<dbReference type="GO" id="GO:0005777">
    <property type="term" value="C:peroxisome"/>
    <property type="evidence" value="ECO:0007669"/>
    <property type="project" value="TreeGrafter"/>
</dbReference>
<dbReference type="Pfam" id="PF01575">
    <property type="entry name" value="MaoC_dehydratas"/>
    <property type="match status" value="1"/>
</dbReference>
<evidence type="ECO:0000313" key="4">
    <source>
        <dbReference type="EMBL" id="SZX76625.1"/>
    </source>
</evidence>
<dbReference type="Pfam" id="PF22622">
    <property type="entry name" value="MFE-2_hydrat-2_N"/>
    <property type="match status" value="1"/>
</dbReference>
<dbReference type="EMBL" id="FNXT01001087">
    <property type="protein sequence ID" value="SZX71902.1"/>
    <property type="molecule type" value="Genomic_DNA"/>
</dbReference>
<gene>
    <name evidence="3" type="ORF">BQ4739_LOCUS12009</name>
    <name evidence="4" type="ORF">BQ4739_LOCUS17000</name>
</gene>
<dbReference type="PANTHER" id="PTHR13078">
    <property type="entry name" value="PEROXISOMAL MULTIFUNCTIONAL ENZYME TYPE 2-RELATED"/>
    <property type="match status" value="1"/>
</dbReference>
<accession>A0A383W452</accession>
<protein>
    <submittedName>
        <fullName evidence="3">Uncharacterized protein</fullName>
    </submittedName>
</protein>
<dbReference type="SUPFAM" id="SSF54637">
    <property type="entry name" value="Thioesterase/thiol ester dehydrase-isomerase"/>
    <property type="match status" value="2"/>
</dbReference>
<dbReference type="InterPro" id="IPR002539">
    <property type="entry name" value="MaoC-like_dom"/>
</dbReference>
<dbReference type="EMBL" id="FNXT01001263">
    <property type="protein sequence ID" value="SZX76625.1"/>
    <property type="molecule type" value="Genomic_DNA"/>
</dbReference>
<reference evidence="3 5" key="1">
    <citation type="submission" date="2016-10" db="EMBL/GenBank/DDBJ databases">
        <authorList>
            <person name="Cai Z."/>
        </authorList>
    </citation>
    <scope>NUCLEOTIDE SEQUENCE [LARGE SCALE GENOMIC DNA]</scope>
</reference>
<evidence type="ECO:0000259" key="1">
    <source>
        <dbReference type="Pfam" id="PF01575"/>
    </source>
</evidence>
<evidence type="ECO:0000313" key="5">
    <source>
        <dbReference type="Proteomes" id="UP000256970"/>
    </source>
</evidence>
<proteinExistence type="predicted"/>
<name>A0A383W452_TETOB</name>
<evidence type="ECO:0000313" key="3">
    <source>
        <dbReference type="EMBL" id="SZX71902.1"/>
    </source>
</evidence>
<dbReference type="PANTHER" id="PTHR13078:SF56">
    <property type="entry name" value="PEROXISOMAL MULTIFUNCTIONAL ENZYME TYPE 2"/>
    <property type="match status" value="1"/>
</dbReference>
<sequence length="312" mass="33703">MPPRPVEPAESLLTKRLGSYTHEYTERDLSLYALGLGCGVDDLKYVYECHADFAALPTFGVIPAHPVAMFAPLEHYIPNYDRGKALHGEQYIELLEGLPTAATVVTTAQVLDVQDKGKGAVVVLRTTTVDTQTGKQLALNEFTTFVLGSGRFEGVKQPLPRAAAAVAANAPPDQPPDVVREVATHKDQAALYRLSGDLNPLHIDPGVSSRVGYPQPILHGLATMGISVRQLLAVYGGDQPDSIANIKVRFAKHVFPGETLLVELWAVSPSKVVFQTRVKERDAVAISNAAVEFRPGRMRQPAHEAAGSLSKL</sequence>